<proteinExistence type="predicted"/>
<protein>
    <submittedName>
        <fullName evidence="1">Uncharacterized protein</fullName>
    </submittedName>
</protein>
<sequence length="96" mass="10852">MRNLADFIYQMEGELQNFTTWVHDSRGRYKKLHISDIDCKKVSLSDFLENQLNIVVEITAEDGTNCAYLLLPEINVATTINFDNGDVISIIDAKAA</sequence>
<name>A0A855SEK0_PHOAN</name>
<organism evidence="1 2">
    <name type="scientific">Photobacterium angustum</name>
    <dbReference type="NCBI Taxonomy" id="661"/>
    <lineage>
        <taxon>Bacteria</taxon>
        <taxon>Pseudomonadati</taxon>
        <taxon>Pseudomonadota</taxon>
        <taxon>Gammaproteobacteria</taxon>
        <taxon>Vibrionales</taxon>
        <taxon>Vibrionaceae</taxon>
        <taxon>Photobacterium</taxon>
    </lineage>
</organism>
<dbReference type="AlphaFoldDB" id="A0A855SEK0"/>
<dbReference type="RefSeq" id="WP_045083285.1">
    <property type="nucleotide sequence ID" value="NZ_JZSN01000019.1"/>
</dbReference>
<dbReference type="GeneID" id="61228965"/>
<gene>
    <name evidence="1" type="ORF">C0W41_09265</name>
</gene>
<dbReference type="EMBL" id="PYOY01000003">
    <property type="protein sequence ID" value="PSX08187.1"/>
    <property type="molecule type" value="Genomic_DNA"/>
</dbReference>
<comment type="caution">
    <text evidence="1">The sequence shown here is derived from an EMBL/GenBank/DDBJ whole genome shotgun (WGS) entry which is preliminary data.</text>
</comment>
<accession>A0A855SEK0</accession>
<evidence type="ECO:0000313" key="2">
    <source>
        <dbReference type="Proteomes" id="UP000241440"/>
    </source>
</evidence>
<reference evidence="1 2" key="1">
    <citation type="submission" date="2018-01" db="EMBL/GenBank/DDBJ databases">
        <title>Whole genome sequencing of Histamine producing bacteria.</title>
        <authorList>
            <person name="Butler K."/>
        </authorList>
    </citation>
    <scope>NUCLEOTIDE SEQUENCE [LARGE SCALE GENOMIC DNA]</scope>
    <source>
        <strain evidence="1 2">A2-1</strain>
    </source>
</reference>
<evidence type="ECO:0000313" key="1">
    <source>
        <dbReference type="EMBL" id="PSX08187.1"/>
    </source>
</evidence>
<dbReference type="Proteomes" id="UP000241440">
    <property type="component" value="Unassembled WGS sequence"/>
</dbReference>